<accession>A0ABT8L8Y4</accession>
<name>A0ABT8L8Y4_9BACT</name>
<proteinExistence type="predicted"/>
<reference evidence="2" key="1">
    <citation type="submission" date="2023-06" db="EMBL/GenBank/DDBJ databases">
        <title>Genomic of Agaribacillus aureum.</title>
        <authorList>
            <person name="Wang G."/>
        </authorList>
    </citation>
    <scope>NUCLEOTIDE SEQUENCE</scope>
    <source>
        <strain evidence="2">BMA12</strain>
    </source>
</reference>
<comment type="caution">
    <text evidence="2">The sequence shown here is derived from an EMBL/GenBank/DDBJ whole genome shotgun (WGS) entry which is preliminary data.</text>
</comment>
<dbReference type="Gene3D" id="3.40.50.2000">
    <property type="entry name" value="Glycogen Phosphorylase B"/>
    <property type="match status" value="2"/>
</dbReference>
<feature type="domain" description="Glycosyltransferase subfamily 4-like N-terminal" evidence="1">
    <location>
        <begin position="108"/>
        <end position="236"/>
    </location>
</feature>
<evidence type="ECO:0000259" key="1">
    <source>
        <dbReference type="Pfam" id="PF13439"/>
    </source>
</evidence>
<organism evidence="2 3">
    <name type="scientific">Agaribacillus aureus</name>
    <dbReference type="NCBI Taxonomy" id="3051825"/>
    <lineage>
        <taxon>Bacteria</taxon>
        <taxon>Pseudomonadati</taxon>
        <taxon>Bacteroidota</taxon>
        <taxon>Cytophagia</taxon>
        <taxon>Cytophagales</taxon>
        <taxon>Splendidivirgaceae</taxon>
        <taxon>Agaribacillus</taxon>
    </lineage>
</organism>
<dbReference type="CDD" id="cd03794">
    <property type="entry name" value="GT4_WbuB-like"/>
    <property type="match status" value="1"/>
</dbReference>
<evidence type="ECO:0000313" key="2">
    <source>
        <dbReference type="EMBL" id="MDN5214222.1"/>
    </source>
</evidence>
<dbReference type="Pfam" id="PF13439">
    <property type="entry name" value="Glyco_transf_4"/>
    <property type="match status" value="1"/>
</dbReference>
<dbReference type="Proteomes" id="UP001172083">
    <property type="component" value="Unassembled WGS sequence"/>
</dbReference>
<dbReference type="SUPFAM" id="SSF53756">
    <property type="entry name" value="UDP-Glycosyltransferase/glycogen phosphorylase"/>
    <property type="match status" value="1"/>
</dbReference>
<dbReference type="EMBL" id="JAUJEB010000004">
    <property type="protein sequence ID" value="MDN5214222.1"/>
    <property type="molecule type" value="Genomic_DNA"/>
</dbReference>
<dbReference type="InterPro" id="IPR028098">
    <property type="entry name" value="Glyco_trans_4-like_N"/>
</dbReference>
<sequence length="434" mass="50212">MNKVLIITYYWPPHAGVGVQRWLKFSKYLPGYNWEPVIFTPENAAFDLQDNSLAKEIPDNIDTIRFPIWEPFSIFNKITRGRNKKNLQQGLVLEKKAPSWKDKLFIWLRGNLFIPDPRVFWVKPSVRFLEEMVKNHNYHTVITTGPPHSMHLIGLGLKKKCNIRWIADFRDPWSNWDLLNKLKVSSLSRSFHRRLEKKVLTHADVVLTVSNRLARDLTALGAKNTKVITNGVDVDQINLDFSQPNAVDKFRISYVGLLNELRDPGFLWEGLSELILENPHLADEIEFNLAGIVSESILTRLENDPVLKKVLNYKSYIAHEQVFEEIRRSAVLLVILNKSDNAKWIIPGKLYEYLIARRKILLIGPPESDAEEILQQTKAGENINFGDKLKLKETLLHCYENYKSGRVVMENTGIDKYSRKMLTGELAKILDKEK</sequence>
<evidence type="ECO:0000313" key="3">
    <source>
        <dbReference type="Proteomes" id="UP001172083"/>
    </source>
</evidence>
<protein>
    <submittedName>
        <fullName evidence="2">Glycosyltransferase family 4 protein</fullName>
    </submittedName>
</protein>
<dbReference type="RefSeq" id="WP_346759557.1">
    <property type="nucleotide sequence ID" value="NZ_JAUJEB010000004.1"/>
</dbReference>
<keyword evidence="3" id="KW-1185">Reference proteome</keyword>
<gene>
    <name evidence="2" type="ORF">QQ020_19245</name>
</gene>